<dbReference type="KEGG" id="fya:KMW28_12675"/>
<gene>
    <name evidence="1" type="ORF">KMW28_12675</name>
</gene>
<dbReference type="Proteomes" id="UP000678679">
    <property type="component" value="Chromosome 1"/>
</dbReference>
<sequence length="100" mass="11616">MNIFEERNHLAEEIYDFMKTKGSFVDGEITKNTIKNVINEKIIGDLRSPNIQSLKQSNSNDILSAIKNEIYTKSRVEESWKIDDYSGELKDKIDEVLNDF</sequence>
<reference evidence="1 2" key="1">
    <citation type="submission" date="2021-05" db="EMBL/GenBank/DDBJ databases">
        <title>Comparative genomic studies on the polysaccharide-degrading batcterial strains of the Flammeovirga genus.</title>
        <authorList>
            <person name="Zewei F."/>
            <person name="Zheng Z."/>
            <person name="Yu L."/>
            <person name="Ruyue G."/>
            <person name="Yanhong M."/>
            <person name="Yuanyuan C."/>
            <person name="Jingyan G."/>
            <person name="Wenjun H."/>
        </authorList>
    </citation>
    <scope>NUCLEOTIDE SEQUENCE [LARGE SCALE GENOMIC DNA]</scope>
    <source>
        <strain evidence="1 2">NBRC:100898</strain>
    </source>
</reference>
<dbReference type="RefSeq" id="WP_169663097.1">
    <property type="nucleotide sequence ID" value="NZ_CP076132.1"/>
</dbReference>
<keyword evidence="2" id="KW-1185">Reference proteome</keyword>
<evidence type="ECO:0000313" key="2">
    <source>
        <dbReference type="Proteomes" id="UP000678679"/>
    </source>
</evidence>
<organism evidence="1 2">
    <name type="scientific">Flammeovirga yaeyamensis</name>
    <dbReference type="NCBI Taxonomy" id="367791"/>
    <lineage>
        <taxon>Bacteria</taxon>
        <taxon>Pseudomonadati</taxon>
        <taxon>Bacteroidota</taxon>
        <taxon>Cytophagia</taxon>
        <taxon>Cytophagales</taxon>
        <taxon>Flammeovirgaceae</taxon>
        <taxon>Flammeovirga</taxon>
    </lineage>
</organism>
<proteinExistence type="predicted"/>
<accession>A0AAX1MZ44</accession>
<dbReference type="AlphaFoldDB" id="A0AAX1MZ44"/>
<protein>
    <submittedName>
        <fullName evidence="1">Uncharacterized protein</fullName>
    </submittedName>
</protein>
<dbReference type="EMBL" id="CP076132">
    <property type="protein sequence ID" value="QWG00507.1"/>
    <property type="molecule type" value="Genomic_DNA"/>
</dbReference>
<evidence type="ECO:0000313" key="1">
    <source>
        <dbReference type="EMBL" id="QWG00507.1"/>
    </source>
</evidence>
<name>A0AAX1MZ44_9BACT</name>